<dbReference type="GO" id="GO:0016787">
    <property type="term" value="F:hydrolase activity"/>
    <property type="evidence" value="ECO:0007669"/>
    <property type="project" value="UniProtKB-KW"/>
</dbReference>
<accession>A0ABN2NC67</accession>
<dbReference type="InterPro" id="IPR050300">
    <property type="entry name" value="GDXG_lipolytic_enzyme"/>
</dbReference>
<dbReference type="Pfam" id="PF07859">
    <property type="entry name" value="Abhydrolase_3"/>
    <property type="match status" value="1"/>
</dbReference>
<reference evidence="3 4" key="1">
    <citation type="journal article" date="2019" name="Int. J. Syst. Evol. Microbiol.">
        <title>The Global Catalogue of Microorganisms (GCM) 10K type strain sequencing project: providing services to taxonomists for standard genome sequencing and annotation.</title>
        <authorList>
            <consortium name="The Broad Institute Genomics Platform"/>
            <consortium name="The Broad Institute Genome Sequencing Center for Infectious Disease"/>
            <person name="Wu L."/>
            <person name="Ma J."/>
        </authorList>
    </citation>
    <scope>NUCLEOTIDE SEQUENCE [LARGE SCALE GENOMIC DNA]</scope>
    <source>
        <strain evidence="3 4">JCM 16009</strain>
    </source>
</reference>
<gene>
    <name evidence="3" type="ORF">GCM10009836_48770</name>
</gene>
<dbReference type="RefSeq" id="WP_344421399.1">
    <property type="nucleotide sequence ID" value="NZ_BAAAQK010000018.1"/>
</dbReference>
<keyword evidence="4" id="KW-1185">Reference proteome</keyword>
<dbReference type="Proteomes" id="UP001500449">
    <property type="component" value="Unassembled WGS sequence"/>
</dbReference>
<organism evidence="3 4">
    <name type="scientific">Pseudonocardia ailaonensis</name>
    <dbReference type="NCBI Taxonomy" id="367279"/>
    <lineage>
        <taxon>Bacteria</taxon>
        <taxon>Bacillati</taxon>
        <taxon>Actinomycetota</taxon>
        <taxon>Actinomycetes</taxon>
        <taxon>Pseudonocardiales</taxon>
        <taxon>Pseudonocardiaceae</taxon>
        <taxon>Pseudonocardia</taxon>
    </lineage>
</organism>
<dbReference type="Gene3D" id="3.40.50.1820">
    <property type="entry name" value="alpha/beta hydrolase"/>
    <property type="match status" value="1"/>
</dbReference>
<evidence type="ECO:0000259" key="2">
    <source>
        <dbReference type="Pfam" id="PF07859"/>
    </source>
</evidence>
<dbReference type="InterPro" id="IPR013094">
    <property type="entry name" value="AB_hydrolase_3"/>
</dbReference>
<evidence type="ECO:0000313" key="3">
    <source>
        <dbReference type="EMBL" id="GAA1862704.1"/>
    </source>
</evidence>
<evidence type="ECO:0000313" key="4">
    <source>
        <dbReference type="Proteomes" id="UP001500449"/>
    </source>
</evidence>
<proteinExistence type="predicted"/>
<evidence type="ECO:0000256" key="1">
    <source>
        <dbReference type="ARBA" id="ARBA00022801"/>
    </source>
</evidence>
<comment type="caution">
    <text evidence="3">The sequence shown here is derived from an EMBL/GenBank/DDBJ whole genome shotgun (WGS) entry which is preliminary data.</text>
</comment>
<feature type="domain" description="Alpha/beta hydrolase fold-3" evidence="2">
    <location>
        <begin position="87"/>
        <end position="294"/>
    </location>
</feature>
<dbReference type="PANTHER" id="PTHR48081:SF8">
    <property type="entry name" value="ALPHA_BETA HYDROLASE FOLD-3 DOMAIN-CONTAINING PROTEIN-RELATED"/>
    <property type="match status" value="1"/>
</dbReference>
<keyword evidence="1 3" id="KW-0378">Hydrolase</keyword>
<dbReference type="SUPFAM" id="SSF53474">
    <property type="entry name" value="alpha/beta-Hydrolases"/>
    <property type="match status" value="1"/>
</dbReference>
<name>A0ABN2NC67_9PSEU</name>
<sequence length="321" mass="34094">MATEETGSSPELDPVVARLVRSSATPPFLGDLGPHDGRLALVESQGYSMDHDALPGQFSVAEIGPTGLVGFWTVRPPGSGGAPLPVVVYLHGGRFMIGDAHTHARAIRDLVTASGAAFVVPEYTRTPEARFPVALEESYALLEWVAEHARDLGFDPDRLVVAGDCAGATLATGLAMLSPRRGGPGLRAQLLYYPFLDDRCDTASHRLLGDGYLLTSGQVRRYWQAYLRDGDRADPVAVPARATAADLADMPETLVVAAEADVLRDEGERYADLLRSAGVAASSTRYAGTVHDFVTLRPLEATAAATAAIAQGGEFLRRVLS</sequence>
<protein>
    <submittedName>
        <fullName evidence="3">Alpha/beta hydrolase</fullName>
    </submittedName>
</protein>
<dbReference type="InterPro" id="IPR029058">
    <property type="entry name" value="AB_hydrolase_fold"/>
</dbReference>
<dbReference type="EMBL" id="BAAAQK010000018">
    <property type="protein sequence ID" value="GAA1862704.1"/>
    <property type="molecule type" value="Genomic_DNA"/>
</dbReference>
<dbReference type="PANTHER" id="PTHR48081">
    <property type="entry name" value="AB HYDROLASE SUPERFAMILY PROTEIN C4A8.06C"/>
    <property type="match status" value="1"/>
</dbReference>